<dbReference type="InterPro" id="IPR023458">
    <property type="entry name" value="Met-tRNA_ligase_1"/>
</dbReference>
<dbReference type="Pfam" id="PF19303">
    <property type="entry name" value="Anticodon_3"/>
    <property type="match status" value="1"/>
</dbReference>
<dbReference type="InterPro" id="IPR015413">
    <property type="entry name" value="Methionyl/Leucyl_tRNA_Synth"/>
</dbReference>
<reference evidence="9" key="1">
    <citation type="submission" date="2018-06" db="EMBL/GenBank/DDBJ databases">
        <authorList>
            <person name="Zhirakovskaya E."/>
        </authorList>
    </citation>
    <scope>NUCLEOTIDE SEQUENCE</scope>
</reference>
<dbReference type="GO" id="GO:0017101">
    <property type="term" value="C:aminoacyl-tRNA synthetase multienzyme complex"/>
    <property type="evidence" value="ECO:0007669"/>
    <property type="project" value="TreeGrafter"/>
</dbReference>
<dbReference type="Pfam" id="PF09334">
    <property type="entry name" value="tRNA-synt_1g"/>
    <property type="match status" value="1"/>
</dbReference>
<feature type="non-terminal residue" evidence="9">
    <location>
        <position position="1"/>
    </location>
</feature>
<dbReference type="PANTHER" id="PTHR45765">
    <property type="entry name" value="METHIONINE--TRNA LIGASE"/>
    <property type="match status" value="1"/>
</dbReference>
<evidence type="ECO:0000256" key="4">
    <source>
        <dbReference type="ARBA" id="ARBA00022840"/>
    </source>
</evidence>
<accession>A0A3B0SLQ0</accession>
<feature type="domain" description="Methionyl/Leucyl tRNA synthetase" evidence="7">
    <location>
        <begin position="2"/>
        <end position="111"/>
    </location>
</feature>
<dbReference type="EC" id="6.1.1.10" evidence="1"/>
<keyword evidence="2 9" id="KW-0436">Ligase</keyword>
<dbReference type="Gene3D" id="1.10.730.10">
    <property type="entry name" value="Isoleucyl-tRNA Synthetase, Domain 1"/>
    <property type="match status" value="1"/>
</dbReference>
<dbReference type="SUPFAM" id="SSF52374">
    <property type="entry name" value="Nucleotidylyl transferase"/>
    <property type="match status" value="1"/>
</dbReference>
<evidence type="ECO:0000256" key="6">
    <source>
        <dbReference type="ARBA" id="ARBA00023146"/>
    </source>
</evidence>
<dbReference type="Gene3D" id="3.40.50.620">
    <property type="entry name" value="HUPs"/>
    <property type="match status" value="1"/>
</dbReference>
<keyword evidence="3" id="KW-0547">Nucleotide-binding</keyword>
<dbReference type="SUPFAM" id="SSF47323">
    <property type="entry name" value="Anticodon-binding domain of a subclass of class I aminoacyl-tRNA synthetases"/>
    <property type="match status" value="1"/>
</dbReference>
<dbReference type="InterPro" id="IPR041872">
    <property type="entry name" value="Anticodon_Met"/>
</dbReference>
<dbReference type="PRINTS" id="PR01041">
    <property type="entry name" value="TRNASYNTHMET"/>
</dbReference>
<organism evidence="9">
    <name type="scientific">hydrothermal vent metagenome</name>
    <dbReference type="NCBI Taxonomy" id="652676"/>
    <lineage>
        <taxon>unclassified sequences</taxon>
        <taxon>metagenomes</taxon>
        <taxon>ecological metagenomes</taxon>
    </lineage>
</organism>
<dbReference type="InterPro" id="IPR009080">
    <property type="entry name" value="tRNAsynth_Ia_anticodon-bd"/>
</dbReference>
<sequence length="275" mass="30838">VHYVEVMGKDNVAFHAVSFPCTILGSEEPWKTVDTLKSLNWLTWYGGKFSTSENRGIFMDQALEILPADYWRWHLMANAPESDDASFTLEHFASVVNKDLADVLGNFVNRITRFCNARFGLAVPSAGVYGAAENDLIAELDKRINAYTGYLEEMEFRKAFVELRAIWVAGNEYLQIAAPWVAIKTDEAKAAASVRCALNLIVLFAVLSRPVIPFTADKMFAIFSLDPEEASRWPTSAAEALSLFKGGESFTLPDLLFSKIEDEQVEEWRQKFGAE</sequence>
<keyword evidence="6 9" id="KW-0030">Aminoacyl-tRNA synthetase</keyword>
<dbReference type="AlphaFoldDB" id="A0A3B0SLQ0"/>
<dbReference type="EMBL" id="UOEH01000540">
    <property type="protein sequence ID" value="VAW06725.1"/>
    <property type="molecule type" value="Genomic_DNA"/>
</dbReference>
<dbReference type="GO" id="GO:0005524">
    <property type="term" value="F:ATP binding"/>
    <property type="evidence" value="ECO:0007669"/>
    <property type="project" value="UniProtKB-KW"/>
</dbReference>
<keyword evidence="4" id="KW-0067">ATP-binding</keyword>
<evidence type="ECO:0000256" key="1">
    <source>
        <dbReference type="ARBA" id="ARBA00012838"/>
    </source>
</evidence>
<dbReference type="CDD" id="cd07957">
    <property type="entry name" value="Anticodon_Ia_Met"/>
    <property type="match status" value="1"/>
</dbReference>
<evidence type="ECO:0000256" key="5">
    <source>
        <dbReference type="ARBA" id="ARBA00022917"/>
    </source>
</evidence>
<dbReference type="InterPro" id="IPR033911">
    <property type="entry name" value="MetRS_core"/>
</dbReference>
<dbReference type="PANTHER" id="PTHR45765:SF1">
    <property type="entry name" value="METHIONINE--TRNA LIGASE, CYTOPLASMIC"/>
    <property type="match status" value="1"/>
</dbReference>
<gene>
    <name evidence="9" type="ORF">MNBD_ALPHA05-376</name>
</gene>
<evidence type="ECO:0000259" key="7">
    <source>
        <dbReference type="Pfam" id="PF09334"/>
    </source>
</evidence>
<evidence type="ECO:0000259" key="8">
    <source>
        <dbReference type="Pfam" id="PF19303"/>
    </source>
</evidence>
<keyword evidence="5" id="KW-0648">Protein biosynthesis</keyword>
<dbReference type="GO" id="GO:0006431">
    <property type="term" value="P:methionyl-tRNA aminoacylation"/>
    <property type="evidence" value="ECO:0007669"/>
    <property type="project" value="InterPro"/>
</dbReference>
<feature type="domain" description="Methionyl-tRNA synthetase anticodon-binding" evidence="8">
    <location>
        <begin position="123"/>
        <end position="274"/>
    </location>
</feature>
<evidence type="ECO:0000256" key="2">
    <source>
        <dbReference type="ARBA" id="ARBA00022598"/>
    </source>
</evidence>
<protein>
    <recommendedName>
        <fullName evidence="1">methionine--tRNA ligase</fullName>
        <ecNumber evidence="1">6.1.1.10</ecNumber>
    </recommendedName>
</protein>
<dbReference type="GO" id="GO:0005829">
    <property type="term" value="C:cytosol"/>
    <property type="evidence" value="ECO:0007669"/>
    <property type="project" value="TreeGrafter"/>
</dbReference>
<evidence type="ECO:0000313" key="9">
    <source>
        <dbReference type="EMBL" id="VAW06725.1"/>
    </source>
</evidence>
<dbReference type="GO" id="GO:0004825">
    <property type="term" value="F:methionine-tRNA ligase activity"/>
    <property type="evidence" value="ECO:0007669"/>
    <property type="project" value="UniProtKB-EC"/>
</dbReference>
<proteinExistence type="predicted"/>
<dbReference type="InterPro" id="IPR014729">
    <property type="entry name" value="Rossmann-like_a/b/a_fold"/>
</dbReference>
<evidence type="ECO:0000256" key="3">
    <source>
        <dbReference type="ARBA" id="ARBA00022741"/>
    </source>
</evidence>
<name>A0A3B0SLQ0_9ZZZZ</name>